<comment type="function">
    <text evidence="13">Required for the insertion and/or proper folding and/or complex formation of integral membrane proteins into the membrane. Involved in integration of membrane proteins that insert both dependently and independently of the Sec translocase complex, as well as at least some lipoproteins. Aids folding of multispanning membrane proteins.</text>
</comment>
<dbReference type="Proteomes" id="UP001165089">
    <property type="component" value="Unassembled WGS sequence"/>
</dbReference>
<keyword evidence="10 13" id="KW-0143">Chaperone</keyword>
<keyword evidence="6 13" id="KW-0812">Transmembrane</keyword>
<feature type="transmembrane region" description="Helical" evidence="13">
    <location>
        <begin position="318"/>
        <end position="340"/>
    </location>
</feature>
<dbReference type="Pfam" id="PF02096">
    <property type="entry name" value="60KD_IMP"/>
    <property type="match status" value="1"/>
</dbReference>
<dbReference type="InterPro" id="IPR019998">
    <property type="entry name" value="Membr_insert_YidC"/>
</dbReference>
<evidence type="ECO:0000256" key="12">
    <source>
        <dbReference type="ARBA" id="ARBA00033342"/>
    </source>
</evidence>
<evidence type="ECO:0000256" key="7">
    <source>
        <dbReference type="ARBA" id="ARBA00022927"/>
    </source>
</evidence>
<gene>
    <name evidence="13" type="primary">yidC</name>
    <name evidence="16" type="ORF">GETHPA_14110</name>
</gene>
<keyword evidence="5 13" id="KW-1003">Cell membrane</keyword>
<evidence type="ECO:0000313" key="17">
    <source>
        <dbReference type="Proteomes" id="UP001165089"/>
    </source>
</evidence>
<dbReference type="CDD" id="cd20070">
    <property type="entry name" value="5TM_YidC_Alb3"/>
    <property type="match status" value="1"/>
</dbReference>
<comment type="subunit">
    <text evidence="13">Interacts with the Sec translocase complex via SecD. Specifically interacts with transmembrane segments of nascent integral membrane proteins during membrane integration.</text>
</comment>
<comment type="caution">
    <text evidence="16">The sequence shown here is derived from an EMBL/GenBank/DDBJ whole genome shotgun (WGS) entry which is preliminary data.</text>
</comment>
<evidence type="ECO:0000256" key="6">
    <source>
        <dbReference type="ARBA" id="ARBA00022692"/>
    </source>
</evidence>
<dbReference type="InterPro" id="IPR047196">
    <property type="entry name" value="YidC_ALB_C"/>
</dbReference>
<protein>
    <recommendedName>
        <fullName evidence="3 13">Membrane protein insertase YidC</fullName>
    </recommendedName>
    <alternativeName>
        <fullName evidence="12 13">Foldase YidC</fullName>
    </alternativeName>
    <alternativeName>
        <fullName evidence="11 13">Membrane integrase YidC</fullName>
    </alternativeName>
    <alternativeName>
        <fullName evidence="13">Membrane protein YidC</fullName>
    </alternativeName>
</protein>
<feature type="transmembrane region" description="Helical" evidence="13">
    <location>
        <begin position="294"/>
        <end position="312"/>
    </location>
</feature>
<evidence type="ECO:0000256" key="3">
    <source>
        <dbReference type="ARBA" id="ARBA00015325"/>
    </source>
</evidence>
<evidence type="ECO:0000313" key="16">
    <source>
        <dbReference type="EMBL" id="GLH69878.1"/>
    </source>
</evidence>
<dbReference type="PANTHER" id="PTHR12428">
    <property type="entry name" value="OXA1"/>
    <property type="match status" value="1"/>
</dbReference>
<evidence type="ECO:0000256" key="8">
    <source>
        <dbReference type="ARBA" id="ARBA00022989"/>
    </source>
</evidence>
<evidence type="ECO:0000256" key="10">
    <source>
        <dbReference type="ARBA" id="ARBA00023186"/>
    </source>
</evidence>
<accession>A0ABQ5Q5A8</accession>
<dbReference type="HAMAP" id="MF_01810">
    <property type="entry name" value="YidC_type1"/>
    <property type="match status" value="1"/>
</dbReference>
<evidence type="ECO:0000256" key="5">
    <source>
        <dbReference type="ARBA" id="ARBA00022475"/>
    </source>
</evidence>
<feature type="domain" description="Membrane insertase YidC N-terminal" evidence="15">
    <location>
        <begin position="269"/>
        <end position="310"/>
    </location>
</feature>
<keyword evidence="7 13" id="KW-0653">Protein transport</keyword>
<evidence type="ECO:0000256" key="2">
    <source>
        <dbReference type="ARBA" id="ARBA00010527"/>
    </source>
</evidence>
<keyword evidence="17" id="KW-1185">Reference proteome</keyword>
<dbReference type="InterPro" id="IPR028055">
    <property type="entry name" value="YidC/Oxa/ALB_C"/>
</dbReference>
<keyword evidence="8 13" id="KW-1133">Transmembrane helix</keyword>
<dbReference type="InterPro" id="IPR001708">
    <property type="entry name" value="YidC/ALB3/OXA1/COX18"/>
</dbReference>
<dbReference type="InterPro" id="IPR028053">
    <property type="entry name" value="Membr_insert_YidC_N"/>
</dbReference>
<evidence type="ECO:0000259" key="15">
    <source>
        <dbReference type="Pfam" id="PF14849"/>
    </source>
</evidence>
<name>A0ABQ5Q5A8_9BACT</name>
<sequence length="515" mass="56747">MSNRNVLLFILGTLVLFGGQIWLTSRYTKPVKAPVAVEQTQAAPASPAPAQAAPAVPAAAAQAGPAAPTADLSATHTTTTADLTLTWQVATGALKQAVWRQDGTLFFPGDFPGVGGVRGTAFQSVHEEAGAEAVTVVFENAQGARLAYRVPRHGSTLSLAGVLPQGARLQLVTLPADLKPVEHLGRVFTLTDRKIEAVTWLDILHDPFFSFLGAKRKVLPPAESRLGLDAGLDPDPKAQRNHYFAALWKLPSVAGRDESGYSLTPEGGRLAADLYLGPKQAAPLEAFEKPFTRVIDYGFFGAVAQLFFWVLQKLHAVIGNWGWAIILFTLILRAVTWQLNSKQIVSMLRMKDFEPHQKALQARYEKFGNDMTKKAEMQKELMALYKKNGHNPMGGCLPMLLQMPVFLAFWSMLNAVFELRHAPFFGWIHDLSVHDPFYVYPVLMGASMFVQQAMTPATGDPAQRKMMMILMPVMMMVMFAKLPVGVIIYYFASNLIGIAQTWWVKRNYVPQPIEV</sequence>
<reference evidence="16 17" key="1">
    <citation type="journal article" date="2023" name="Antonie Van Leeuwenhoek">
        <title>Mesoterricola silvestris gen. nov., sp. nov., Mesoterricola sediminis sp. nov., Geothrix oryzae sp. nov., Geothrix edaphica sp. nov., Geothrix rubra sp. nov., and Geothrix limicola sp. nov., six novel members of Acidobacteriota isolated from soils.</title>
        <authorList>
            <person name="Itoh H."/>
            <person name="Sugisawa Y."/>
            <person name="Mise K."/>
            <person name="Xu Z."/>
            <person name="Kuniyasu M."/>
            <person name="Ushijima N."/>
            <person name="Kawano K."/>
            <person name="Kobayashi E."/>
            <person name="Shiratori Y."/>
            <person name="Masuda Y."/>
            <person name="Senoo K."/>
        </authorList>
    </citation>
    <scope>NUCLEOTIDE SEQUENCE [LARGE SCALE GENOMIC DNA]</scope>
    <source>
        <strain evidence="16 17">Red803</strain>
    </source>
</reference>
<evidence type="ECO:0000259" key="14">
    <source>
        <dbReference type="Pfam" id="PF02096"/>
    </source>
</evidence>
<comment type="subcellular location">
    <subcellularLocation>
        <location evidence="1">Cell inner membrane</location>
        <topology evidence="1">Multi-pass membrane protein</topology>
    </subcellularLocation>
    <subcellularLocation>
        <location evidence="13">Cell membrane</location>
        <topology evidence="13">Multi-pass membrane protein</topology>
    </subcellularLocation>
</comment>
<keyword evidence="4 13" id="KW-0813">Transport</keyword>
<dbReference type="EMBL" id="BSDD01000002">
    <property type="protein sequence ID" value="GLH69878.1"/>
    <property type="molecule type" value="Genomic_DNA"/>
</dbReference>
<dbReference type="PRINTS" id="PR01900">
    <property type="entry name" value="YIDCPROTEIN"/>
</dbReference>
<evidence type="ECO:0000256" key="9">
    <source>
        <dbReference type="ARBA" id="ARBA00023136"/>
    </source>
</evidence>
<feature type="transmembrane region" description="Helical" evidence="13">
    <location>
        <begin position="396"/>
        <end position="417"/>
    </location>
</feature>
<dbReference type="Pfam" id="PF14849">
    <property type="entry name" value="YidC_periplas"/>
    <property type="match status" value="1"/>
</dbReference>
<keyword evidence="9 13" id="KW-0472">Membrane</keyword>
<feature type="domain" description="Membrane insertase YidC/Oxa/ALB C-terminal" evidence="14">
    <location>
        <begin position="321"/>
        <end position="506"/>
    </location>
</feature>
<dbReference type="NCBIfam" id="TIGR03592">
    <property type="entry name" value="yidC_oxa1_cterm"/>
    <property type="match status" value="1"/>
</dbReference>
<feature type="transmembrane region" description="Helical" evidence="13">
    <location>
        <begin position="469"/>
        <end position="492"/>
    </location>
</feature>
<proteinExistence type="inferred from homology"/>
<evidence type="ECO:0000256" key="13">
    <source>
        <dbReference type="HAMAP-Rule" id="MF_01810"/>
    </source>
</evidence>
<evidence type="ECO:0000256" key="4">
    <source>
        <dbReference type="ARBA" id="ARBA00022448"/>
    </source>
</evidence>
<evidence type="ECO:0000256" key="1">
    <source>
        <dbReference type="ARBA" id="ARBA00004429"/>
    </source>
</evidence>
<evidence type="ECO:0000256" key="11">
    <source>
        <dbReference type="ARBA" id="ARBA00033245"/>
    </source>
</evidence>
<feature type="transmembrane region" description="Helical" evidence="13">
    <location>
        <begin position="6"/>
        <end position="23"/>
    </location>
</feature>
<organism evidence="16 17">
    <name type="scientific">Geothrix rubra</name>
    <dbReference type="NCBI Taxonomy" id="2927977"/>
    <lineage>
        <taxon>Bacteria</taxon>
        <taxon>Pseudomonadati</taxon>
        <taxon>Acidobacteriota</taxon>
        <taxon>Holophagae</taxon>
        <taxon>Holophagales</taxon>
        <taxon>Holophagaceae</taxon>
        <taxon>Geothrix</taxon>
    </lineage>
</organism>
<feature type="transmembrane region" description="Helical" evidence="13">
    <location>
        <begin position="437"/>
        <end position="457"/>
    </location>
</feature>
<comment type="similarity">
    <text evidence="2 13">Belongs to the OXA1/ALB3/YidC family. Type 1 subfamily.</text>
</comment>
<dbReference type="PRINTS" id="PR00701">
    <property type="entry name" value="60KDINNERMP"/>
</dbReference>
<dbReference type="PANTHER" id="PTHR12428:SF65">
    <property type="entry name" value="CYTOCHROME C OXIDASE ASSEMBLY PROTEIN COX18, MITOCHONDRIAL"/>
    <property type="match status" value="1"/>
</dbReference>
<dbReference type="RefSeq" id="WP_285724028.1">
    <property type="nucleotide sequence ID" value="NZ_BSDD01000002.1"/>
</dbReference>